<evidence type="ECO:0000313" key="2">
    <source>
        <dbReference type="Proteomes" id="UP000327157"/>
    </source>
</evidence>
<dbReference type="EMBL" id="SMOL01000487">
    <property type="protein sequence ID" value="KAB2611511.1"/>
    <property type="molecule type" value="Genomic_DNA"/>
</dbReference>
<name>A0A5N5GCP2_9ROSA</name>
<reference evidence="1 2" key="1">
    <citation type="submission" date="2019-09" db="EMBL/GenBank/DDBJ databases">
        <authorList>
            <person name="Ou C."/>
        </authorList>
    </citation>
    <scope>NUCLEOTIDE SEQUENCE [LARGE SCALE GENOMIC DNA]</scope>
    <source>
        <strain evidence="1">S2</strain>
        <tissue evidence="1">Leaf</tissue>
    </source>
</reference>
<reference evidence="2" key="2">
    <citation type="submission" date="2019-10" db="EMBL/GenBank/DDBJ databases">
        <title>A de novo genome assembly of a pear dwarfing rootstock.</title>
        <authorList>
            <person name="Wang F."/>
            <person name="Wang J."/>
            <person name="Li S."/>
            <person name="Zhang Y."/>
            <person name="Fang M."/>
            <person name="Ma L."/>
            <person name="Zhao Y."/>
            <person name="Jiang S."/>
        </authorList>
    </citation>
    <scope>NUCLEOTIDE SEQUENCE [LARGE SCALE GENOMIC DNA]</scope>
</reference>
<organism evidence="1 2">
    <name type="scientific">Pyrus ussuriensis x Pyrus communis</name>
    <dbReference type="NCBI Taxonomy" id="2448454"/>
    <lineage>
        <taxon>Eukaryota</taxon>
        <taxon>Viridiplantae</taxon>
        <taxon>Streptophyta</taxon>
        <taxon>Embryophyta</taxon>
        <taxon>Tracheophyta</taxon>
        <taxon>Spermatophyta</taxon>
        <taxon>Magnoliopsida</taxon>
        <taxon>eudicotyledons</taxon>
        <taxon>Gunneridae</taxon>
        <taxon>Pentapetalae</taxon>
        <taxon>rosids</taxon>
        <taxon>fabids</taxon>
        <taxon>Rosales</taxon>
        <taxon>Rosaceae</taxon>
        <taxon>Amygdaloideae</taxon>
        <taxon>Maleae</taxon>
        <taxon>Pyrus</taxon>
    </lineage>
</organism>
<proteinExistence type="predicted"/>
<reference evidence="1 2" key="3">
    <citation type="submission" date="2019-11" db="EMBL/GenBank/DDBJ databases">
        <title>A de novo genome assembly of a pear dwarfing rootstock.</title>
        <authorList>
            <person name="Wang F."/>
            <person name="Wang J."/>
            <person name="Li S."/>
            <person name="Zhang Y."/>
            <person name="Fang M."/>
            <person name="Ma L."/>
            <person name="Zhao Y."/>
            <person name="Jiang S."/>
        </authorList>
    </citation>
    <scope>NUCLEOTIDE SEQUENCE [LARGE SCALE GENOMIC DNA]</scope>
    <source>
        <strain evidence="1">S2</strain>
        <tissue evidence="1">Leaf</tissue>
    </source>
</reference>
<sequence length="76" mass="7990">MEVDNGSGDKSPVDRRISLLVSSGGFKGDPPGSRDHTEVGKHMKKVAGGPSGMGLENAHKLFDEMALRQNSIGLGK</sequence>
<dbReference type="AlphaFoldDB" id="A0A5N5GCP2"/>
<dbReference type="Proteomes" id="UP000327157">
    <property type="component" value="Chromosome 17"/>
</dbReference>
<keyword evidence="2" id="KW-1185">Reference proteome</keyword>
<evidence type="ECO:0000313" key="1">
    <source>
        <dbReference type="EMBL" id="KAB2611511.1"/>
    </source>
</evidence>
<accession>A0A5N5GCP2</accession>
<gene>
    <name evidence="1" type="ORF">D8674_019543</name>
</gene>
<protein>
    <submittedName>
        <fullName evidence="1">Uncharacterized protein</fullName>
    </submittedName>
</protein>
<comment type="caution">
    <text evidence="1">The sequence shown here is derived from an EMBL/GenBank/DDBJ whole genome shotgun (WGS) entry which is preliminary data.</text>
</comment>